<evidence type="ECO:0000256" key="1">
    <source>
        <dbReference type="SAM" id="Phobius"/>
    </source>
</evidence>
<reference evidence="3" key="2">
    <citation type="submission" date="2020-09" db="EMBL/GenBank/DDBJ databases">
        <authorList>
            <person name="Sun Q."/>
            <person name="Zhou Y."/>
        </authorList>
    </citation>
    <scope>NUCLEOTIDE SEQUENCE</scope>
    <source>
        <strain evidence="3">CGMCC 1.15519</strain>
    </source>
</reference>
<reference evidence="3" key="1">
    <citation type="journal article" date="2014" name="Int. J. Syst. Evol. Microbiol.">
        <title>Complete genome sequence of Corynebacterium casei LMG S-19264T (=DSM 44701T), isolated from a smear-ripened cheese.</title>
        <authorList>
            <consortium name="US DOE Joint Genome Institute (JGI-PGF)"/>
            <person name="Walter F."/>
            <person name="Albersmeier A."/>
            <person name="Kalinowski J."/>
            <person name="Ruckert C."/>
        </authorList>
    </citation>
    <scope>NUCLEOTIDE SEQUENCE</scope>
    <source>
        <strain evidence="3">CGMCC 1.15519</strain>
    </source>
</reference>
<dbReference type="InterPro" id="IPR041115">
    <property type="entry name" value="SLATT_5"/>
</dbReference>
<proteinExistence type="predicted"/>
<name>A0A917E540_9SPHN</name>
<dbReference type="EMBL" id="BMJM01000002">
    <property type="protein sequence ID" value="GGE05227.1"/>
    <property type="molecule type" value="Genomic_DNA"/>
</dbReference>
<keyword evidence="4" id="KW-1185">Reference proteome</keyword>
<sequence length="111" mass="12680">MHRCALDINELRREGNALLLEQADKDAPDFVRRYSSVLQKWSINHSESDFLKYKYEHRWEFEDLRDLSDVGLWTQKARLAVNKFGWGGLSNAAAVGGLLGAILSLFSLVLQ</sequence>
<feature type="transmembrane region" description="Helical" evidence="1">
    <location>
        <begin position="92"/>
        <end position="110"/>
    </location>
</feature>
<comment type="caution">
    <text evidence="3">The sequence shown here is derived from an EMBL/GenBank/DDBJ whole genome shotgun (WGS) entry which is preliminary data.</text>
</comment>
<dbReference type="Proteomes" id="UP000635071">
    <property type="component" value="Unassembled WGS sequence"/>
</dbReference>
<gene>
    <name evidence="3" type="ORF">GCM10011529_09540</name>
</gene>
<evidence type="ECO:0000313" key="4">
    <source>
        <dbReference type="Proteomes" id="UP000635071"/>
    </source>
</evidence>
<evidence type="ECO:0000313" key="3">
    <source>
        <dbReference type="EMBL" id="GGE05227.1"/>
    </source>
</evidence>
<keyword evidence="1" id="KW-0812">Transmembrane</keyword>
<accession>A0A917E540</accession>
<protein>
    <recommendedName>
        <fullName evidence="2">SMODS and SLOG-associating 2TM effector domain-containing protein</fullName>
    </recommendedName>
</protein>
<dbReference type="AlphaFoldDB" id="A0A917E540"/>
<keyword evidence="1" id="KW-0472">Membrane</keyword>
<organism evidence="3 4">
    <name type="scientific">Sandarakinorhabdus glacialis</name>
    <dbReference type="NCBI Taxonomy" id="1614636"/>
    <lineage>
        <taxon>Bacteria</taxon>
        <taxon>Pseudomonadati</taxon>
        <taxon>Pseudomonadota</taxon>
        <taxon>Alphaproteobacteria</taxon>
        <taxon>Sphingomonadales</taxon>
        <taxon>Sphingosinicellaceae</taxon>
        <taxon>Sandarakinorhabdus</taxon>
    </lineage>
</organism>
<feature type="domain" description="SMODS and SLOG-associating 2TM effector" evidence="2">
    <location>
        <begin position="1"/>
        <end position="61"/>
    </location>
</feature>
<keyword evidence="1" id="KW-1133">Transmembrane helix</keyword>
<evidence type="ECO:0000259" key="2">
    <source>
        <dbReference type="Pfam" id="PF18160"/>
    </source>
</evidence>
<dbReference type="Pfam" id="PF18160">
    <property type="entry name" value="SLATT_5"/>
    <property type="match status" value="1"/>
</dbReference>